<protein>
    <submittedName>
        <fullName evidence="1">Uncharacterized protein</fullName>
    </submittedName>
</protein>
<reference evidence="1" key="1">
    <citation type="submission" date="2023-01" db="EMBL/GenBank/DDBJ databases">
        <authorList>
            <person name="Van Ghelder C."/>
            <person name="Rancurel C."/>
        </authorList>
    </citation>
    <scope>NUCLEOTIDE SEQUENCE</scope>
    <source>
        <strain evidence="1">CNCM I-4278</strain>
    </source>
</reference>
<evidence type="ECO:0000313" key="1">
    <source>
        <dbReference type="EMBL" id="CAI6341115.1"/>
    </source>
</evidence>
<comment type="caution">
    <text evidence="1">The sequence shown here is derived from an EMBL/GenBank/DDBJ whole genome shotgun (WGS) entry which is preliminary data.</text>
</comment>
<evidence type="ECO:0000313" key="2">
    <source>
        <dbReference type="Proteomes" id="UP001152607"/>
    </source>
</evidence>
<keyword evidence="2" id="KW-1185">Reference proteome</keyword>
<dbReference type="AlphaFoldDB" id="A0A9W4US24"/>
<proteinExistence type="predicted"/>
<gene>
    <name evidence="1" type="ORF">PDIGIT_LOCUS14306</name>
</gene>
<name>A0A9W4US24_9PLEO</name>
<sequence>MSSKISTFTMCFSRSFPVLPRENESLILTQNAAQSCPHCRHLMRSYLNADTTSISSPPTSNPIHPLSYTSSIRNSVTTYLLMQH</sequence>
<organism evidence="1 2">
    <name type="scientific">Periconia digitata</name>
    <dbReference type="NCBI Taxonomy" id="1303443"/>
    <lineage>
        <taxon>Eukaryota</taxon>
        <taxon>Fungi</taxon>
        <taxon>Dikarya</taxon>
        <taxon>Ascomycota</taxon>
        <taxon>Pezizomycotina</taxon>
        <taxon>Dothideomycetes</taxon>
        <taxon>Pleosporomycetidae</taxon>
        <taxon>Pleosporales</taxon>
        <taxon>Massarineae</taxon>
        <taxon>Periconiaceae</taxon>
        <taxon>Periconia</taxon>
    </lineage>
</organism>
<dbReference type="Proteomes" id="UP001152607">
    <property type="component" value="Unassembled WGS sequence"/>
</dbReference>
<accession>A0A9W4US24</accession>
<dbReference type="EMBL" id="CAOQHR010000011">
    <property type="protein sequence ID" value="CAI6341115.1"/>
    <property type="molecule type" value="Genomic_DNA"/>
</dbReference>